<comment type="caution">
    <text evidence="2">The sequence shown here is derived from an EMBL/GenBank/DDBJ whole genome shotgun (WGS) entry which is preliminary data.</text>
</comment>
<protein>
    <submittedName>
        <fullName evidence="2">Uncharacterized protein</fullName>
    </submittedName>
</protein>
<dbReference type="Proteomes" id="UP000708208">
    <property type="component" value="Unassembled WGS sequence"/>
</dbReference>
<evidence type="ECO:0000313" key="2">
    <source>
        <dbReference type="EMBL" id="CAG7674394.1"/>
    </source>
</evidence>
<feature type="region of interest" description="Disordered" evidence="1">
    <location>
        <begin position="20"/>
        <end position="61"/>
    </location>
</feature>
<feature type="non-terminal residue" evidence="2">
    <location>
        <position position="61"/>
    </location>
</feature>
<proteinExistence type="predicted"/>
<dbReference type="AlphaFoldDB" id="A0A8J2J824"/>
<organism evidence="2 3">
    <name type="scientific">Allacma fusca</name>
    <dbReference type="NCBI Taxonomy" id="39272"/>
    <lineage>
        <taxon>Eukaryota</taxon>
        <taxon>Metazoa</taxon>
        <taxon>Ecdysozoa</taxon>
        <taxon>Arthropoda</taxon>
        <taxon>Hexapoda</taxon>
        <taxon>Collembola</taxon>
        <taxon>Symphypleona</taxon>
        <taxon>Sminthuridae</taxon>
        <taxon>Allacma</taxon>
    </lineage>
</organism>
<accession>A0A8J2J824</accession>
<gene>
    <name evidence="2" type="ORF">AFUS01_LOCUS2314</name>
</gene>
<reference evidence="2" key="1">
    <citation type="submission" date="2021-06" db="EMBL/GenBank/DDBJ databases">
        <authorList>
            <person name="Hodson N. C."/>
            <person name="Mongue J. A."/>
            <person name="Jaron S. K."/>
        </authorList>
    </citation>
    <scope>NUCLEOTIDE SEQUENCE</scope>
</reference>
<name>A0A8J2J824_9HEXA</name>
<sequence>MKSRLILQQGLMDGKVIKEESVGSPCSSSPLASNVPSGKENRRVGSPLNTSSEILTRSRTK</sequence>
<dbReference type="EMBL" id="CAJVCH010013173">
    <property type="protein sequence ID" value="CAG7674394.1"/>
    <property type="molecule type" value="Genomic_DNA"/>
</dbReference>
<feature type="compositionally biased region" description="Polar residues" evidence="1">
    <location>
        <begin position="24"/>
        <end position="36"/>
    </location>
</feature>
<keyword evidence="3" id="KW-1185">Reference proteome</keyword>
<evidence type="ECO:0000313" key="3">
    <source>
        <dbReference type="Proteomes" id="UP000708208"/>
    </source>
</evidence>
<feature type="compositionally biased region" description="Polar residues" evidence="1">
    <location>
        <begin position="47"/>
        <end position="61"/>
    </location>
</feature>
<evidence type="ECO:0000256" key="1">
    <source>
        <dbReference type="SAM" id="MobiDB-lite"/>
    </source>
</evidence>